<sequence>MSFVPKVSDFYLNETTISTQELRKKAFSRVKRVGNLWVTPDGQQFEKQHKAYKAFNEMSKHQEYFYFDPKLKITDFYDLDLPVYKSSDYFVVQQAAIIPQKQTIKFD</sequence>
<reference evidence="1 2" key="1">
    <citation type="journal article" date="2014" name="PLoS Genet.">
        <title>The Genome of Spironucleus salmonicida Highlights a Fish Pathogen Adapted to Fluctuating Environments.</title>
        <authorList>
            <person name="Xu F."/>
            <person name="Jerlstrom-Hultqvist J."/>
            <person name="Einarsson E."/>
            <person name="Astvaldsson A."/>
            <person name="Svard S.G."/>
            <person name="Andersson J.O."/>
        </authorList>
    </citation>
    <scope>NUCLEOTIDE SEQUENCE</scope>
    <source>
        <strain evidence="2">ATCC 50377</strain>
    </source>
</reference>
<evidence type="ECO:0000313" key="3">
    <source>
        <dbReference type="Proteomes" id="UP000018208"/>
    </source>
</evidence>
<keyword evidence="3" id="KW-1185">Reference proteome</keyword>
<dbReference type="VEuPathDB" id="GiardiaDB:SS50377_25357"/>
<reference evidence="2" key="2">
    <citation type="submission" date="2020-12" db="EMBL/GenBank/DDBJ databases">
        <title>New Spironucleus salmonicida genome in near-complete chromosomes.</title>
        <authorList>
            <person name="Xu F."/>
            <person name="Kurt Z."/>
            <person name="Jimenez-Gonzalez A."/>
            <person name="Astvaldsson A."/>
            <person name="Andersson J.O."/>
            <person name="Svard S.G."/>
        </authorList>
    </citation>
    <scope>NUCLEOTIDE SEQUENCE</scope>
    <source>
        <strain evidence="2">ATCC 50377</strain>
    </source>
</reference>
<evidence type="ECO:0000313" key="1">
    <source>
        <dbReference type="EMBL" id="EST41766.1"/>
    </source>
</evidence>
<name>V6LDL7_9EUKA</name>
<accession>V6LDL7</accession>
<gene>
    <name evidence="1" type="ORF">SS50377_18599</name>
    <name evidence="2" type="ORF">SS50377_25357</name>
</gene>
<protein>
    <submittedName>
        <fullName evidence="1">Uncharacterized protein</fullName>
    </submittedName>
</protein>
<dbReference type="Proteomes" id="UP000018208">
    <property type="component" value="Unassembled WGS sequence"/>
</dbReference>
<dbReference type="EMBL" id="AUWU02000005">
    <property type="protein sequence ID" value="KAH0573237.1"/>
    <property type="molecule type" value="Genomic_DNA"/>
</dbReference>
<dbReference type="EMBL" id="KI546167">
    <property type="protein sequence ID" value="EST41766.1"/>
    <property type="molecule type" value="Genomic_DNA"/>
</dbReference>
<proteinExistence type="predicted"/>
<evidence type="ECO:0000313" key="2">
    <source>
        <dbReference type="EMBL" id="KAH0573237.1"/>
    </source>
</evidence>
<dbReference type="AlphaFoldDB" id="V6LDL7"/>
<organism evidence="1">
    <name type="scientific">Spironucleus salmonicida</name>
    <dbReference type="NCBI Taxonomy" id="348837"/>
    <lineage>
        <taxon>Eukaryota</taxon>
        <taxon>Metamonada</taxon>
        <taxon>Diplomonadida</taxon>
        <taxon>Hexamitidae</taxon>
        <taxon>Hexamitinae</taxon>
        <taxon>Spironucleus</taxon>
    </lineage>
</organism>